<dbReference type="SUPFAM" id="SSF158682">
    <property type="entry name" value="TerB-like"/>
    <property type="match status" value="1"/>
</dbReference>
<sequence length="134" mass="14506">MISLHEALIYAMVTASASDRTVAQVEVAKIGSIVQRLPVFAGFDGDIGQIADACVGHLSEDDDGLDRILDLIAEALPAKLQETAYALAVDVVAADLAAHQEELVFLQMMEDRFHLDKLTVAAIERAARVRFRTA</sequence>
<name>A0A931MW74_9HYPH</name>
<organism evidence="1 2">
    <name type="scientific">Methylobrevis albus</name>
    <dbReference type="NCBI Taxonomy" id="2793297"/>
    <lineage>
        <taxon>Bacteria</taxon>
        <taxon>Pseudomonadati</taxon>
        <taxon>Pseudomonadota</taxon>
        <taxon>Alphaproteobacteria</taxon>
        <taxon>Hyphomicrobiales</taxon>
        <taxon>Pleomorphomonadaceae</taxon>
        <taxon>Methylobrevis</taxon>
    </lineage>
</organism>
<evidence type="ECO:0000313" key="2">
    <source>
        <dbReference type="Proteomes" id="UP000631694"/>
    </source>
</evidence>
<keyword evidence="2" id="KW-1185">Reference proteome</keyword>
<proteinExistence type="predicted"/>
<dbReference type="Proteomes" id="UP000631694">
    <property type="component" value="Unassembled WGS sequence"/>
</dbReference>
<gene>
    <name evidence="1" type="ORF">I5731_00345</name>
</gene>
<accession>A0A931MW74</accession>
<dbReference type="Gene3D" id="1.10.3680.10">
    <property type="entry name" value="TerB-like"/>
    <property type="match status" value="1"/>
</dbReference>
<reference evidence="1" key="1">
    <citation type="submission" date="2020-12" db="EMBL/GenBank/DDBJ databases">
        <title>Methylobrevis albus sp. nov., isolated from fresh water lack sediment.</title>
        <authorList>
            <person name="Zou Q."/>
        </authorList>
    </citation>
    <scope>NUCLEOTIDE SEQUENCE</scope>
    <source>
        <strain evidence="1">L22</strain>
    </source>
</reference>
<comment type="caution">
    <text evidence="1">The sequence shown here is derived from an EMBL/GenBank/DDBJ whole genome shotgun (WGS) entry which is preliminary data.</text>
</comment>
<protein>
    <submittedName>
        <fullName evidence="1">Tellurite resistance TerB family protein</fullName>
    </submittedName>
</protein>
<dbReference type="RefSeq" id="WP_197309362.1">
    <property type="nucleotide sequence ID" value="NZ_JADZLT010000030.1"/>
</dbReference>
<evidence type="ECO:0000313" key="1">
    <source>
        <dbReference type="EMBL" id="MBH0236258.1"/>
    </source>
</evidence>
<dbReference type="InterPro" id="IPR029024">
    <property type="entry name" value="TerB-like"/>
</dbReference>
<dbReference type="CDD" id="cd07176">
    <property type="entry name" value="terB"/>
    <property type="match status" value="1"/>
</dbReference>
<dbReference type="AlphaFoldDB" id="A0A931MW74"/>
<dbReference type="EMBL" id="JADZLT010000030">
    <property type="protein sequence ID" value="MBH0236258.1"/>
    <property type="molecule type" value="Genomic_DNA"/>
</dbReference>